<dbReference type="InterPro" id="IPR010180">
    <property type="entry name" value="CRISPR-assoc_prot_CXXC-CXXC"/>
</dbReference>
<dbReference type="RefSeq" id="WP_048205880.1">
    <property type="nucleotide sequence ID" value="NZ_CP009518.1"/>
</dbReference>
<feature type="domain" description="CRISPR-associated protein CXXC-CXXC" evidence="1">
    <location>
        <begin position="95"/>
        <end position="154"/>
    </location>
</feature>
<dbReference type="Pfam" id="PF09706">
    <property type="entry name" value="Cas_CXXC_CXXC"/>
    <property type="match status" value="1"/>
</dbReference>
<keyword evidence="3" id="KW-1185">Reference proteome</keyword>
<dbReference type="HOGENOM" id="CLU_032781_0_0_2"/>
<reference evidence="2 3" key="1">
    <citation type="submission" date="2014-07" db="EMBL/GenBank/DDBJ databases">
        <title>Methanogenic archaea and the global carbon cycle.</title>
        <authorList>
            <person name="Henriksen J.R."/>
            <person name="Luke J."/>
            <person name="Reinhart S."/>
            <person name="Benedict M.N."/>
            <person name="Youngblut N.D."/>
            <person name="Metcalf M.E."/>
            <person name="Whitaker R.J."/>
            <person name="Metcalf W.W."/>
        </authorList>
    </citation>
    <scope>NUCLEOTIDE SEQUENCE [LARGE SCALE GENOMIC DNA]</scope>
    <source>
        <strain evidence="2 3">MM1</strain>
    </source>
</reference>
<evidence type="ECO:0000313" key="3">
    <source>
        <dbReference type="Proteomes" id="UP000033048"/>
    </source>
</evidence>
<dbReference type="InterPro" id="IPR019121">
    <property type="entry name" value="CRISPR-assoc_CXXC-CXXC_dom"/>
</dbReference>
<evidence type="ECO:0000259" key="1">
    <source>
        <dbReference type="Pfam" id="PF09706"/>
    </source>
</evidence>
<protein>
    <submittedName>
        <fullName evidence="2">CRISPR-associated protein, Cst1 family</fullName>
    </submittedName>
</protein>
<dbReference type="Proteomes" id="UP000033048">
    <property type="component" value="Chromosome"/>
</dbReference>
<evidence type="ECO:0000313" key="2">
    <source>
        <dbReference type="EMBL" id="AKB85836.1"/>
    </source>
</evidence>
<dbReference type="PATRIC" id="fig|1434104.5.peg.1933"/>
<organism evidence="2 3">
    <name type="scientific">Methanococcoides methylutens MM1</name>
    <dbReference type="NCBI Taxonomy" id="1434104"/>
    <lineage>
        <taxon>Archaea</taxon>
        <taxon>Methanobacteriati</taxon>
        <taxon>Methanobacteriota</taxon>
        <taxon>Stenosarchaea group</taxon>
        <taxon>Methanomicrobia</taxon>
        <taxon>Methanosarcinales</taxon>
        <taxon>Methanosarcinaceae</taxon>
        <taxon>Methanococcoides</taxon>
    </lineage>
</organism>
<dbReference type="STRING" id="1434104.MCMEM_1783"/>
<dbReference type="EMBL" id="CP009518">
    <property type="protein sequence ID" value="AKB85836.1"/>
    <property type="molecule type" value="Genomic_DNA"/>
</dbReference>
<name>A0A0E3SRZ2_METMT</name>
<gene>
    <name evidence="2" type="ORF">MCMEM_1783</name>
</gene>
<dbReference type="GeneID" id="24894352"/>
<sequence length="445" mass="52275">MEDEVFYQLTGNPFVDAGIWAICGWVEKENPEDLTKDDLKKITKDIVPLYLTQEWSKNLFSIFPNNPVTNPSIKNKEEKLRQIYSDLIDQLEPVNESGNCISCGRREVSDIRTKSEIPLIGSGKLINFFPNGQPGGDYCPSCTLAVQFSPLALYSCVNFLLLQTNSGKVMHYWCKSSIQDIRSQILTRNYTGCFNEDYKNPVNALFHIIEDIILRYEERWVEENPSITLYHFTNYNQNPDLNIYRVPNSVFRFLADVKNEPEWKTKIVRRGYNWNKIKDKENYKNRWNGVYSNLLNGKSIVGYFINRRNKQSYGGWNLLEYYLMEVRNMDSKRLETLKKVGDALSEYIKETQNIKRLTQLETASNFATFRNLLRLIEKERIKNASIDPIFTLEDFMTGLFPEGNLGWKETQDLLLFRIYENLHNWLIEQDELREEISVEEEKLEE</sequence>
<dbReference type="AlphaFoldDB" id="A0A0E3SRZ2"/>
<accession>A0A0E3SRZ2</accession>
<proteinExistence type="predicted"/>
<dbReference type="OrthoDB" id="359016at2157"/>
<dbReference type="KEGG" id="mmet:MCMEM_1783"/>
<dbReference type="NCBIfam" id="TIGR01908">
    <property type="entry name" value="cas_CXXC_CXXC"/>
    <property type="match status" value="1"/>
</dbReference>